<keyword evidence="1" id="KW-1133">Transmembrane helix</keyword>
<dbReference type="Proteomes" id="UP000188145">
    <property type="component" value="Chromosome"/>
</dbReference>
<dbReference type="STRING" id="1332264.BW730_06285"/>
<evidence type="ECO:0000313" key="2">
    <source>
        <dbReference type="EMBL" id="AQP47180.1"/>
    </source>
</evidence>
<accession>A0A1Q2CM96</accession>
<reference evidence="3" key="1">
    <citation type="submission" date="2017-02" db="EMBL/GenBank/DDBJ databases">
        <title>Tessaracoccus aquaemaris sp. nov., isolated from the intestine of a Korean rockfish, Sebastes schlegelii, in a marine aquaculture pond.</title>
        <authorList>
            <person name="Tak E.J."/>
            <person name="Bae J.-W."/>
        </authorList>
    </citation>
    <scope>NUCLEOTIDE SEQUENCE [LARGE SCALE GENOMIC DNA]</scope>
    <source>
        <strain evidence="3">NSG39</strain>
    </source>
</reference>
<proteinExistence type="predicted"/>
<gene>
    <name evidence="2" type="ORF">BW730_06285</name>
</gene>
<dbReference type="OrthoDB" id="3730018at2"/>
<sequence length="190" mass="20076">MVEPTLTVTPPSGQLAELWGRTYWRVAVFFAGCVVMGALGGLLWAKTTPLPSYAVRDDLSATMSELNLAGIVGADVSFTVITGSIGLLIGIVGWLMLHKRGWVVTVVPMLAALGASLMAWRFGIVIGTSGFDARLAAASAGDVVQVDLQLRALSALIVGPFAAVTPIMLLSAFWPEPRIEQVESDIVVTH</sequence>
<feature type="transmembrane region" description="Helical" evidence="1">
    <location>
        <begin position="152"/>
        <end position="174"/>
    </location>
</feature>
<evidence type="ECO:0000313" key="3">
    <source>
        <dbReference type="Proteomes" id="UP000188145"/>
    </source>
</evidence>
<evidence type="ECO:0008006" key="4">
    <source>
        <dbReference type="Google" id="ProtNLM"/>
    </source>
</evidence>
<evidence type="ECO:0000256" key="1">
    <source>
        <dbReference type="SAM" id="Phobius"/>
    </source>
</evidence>
<name>A0A1Q2CM96_9ACTN</name>
<protein>
    <recommendedName>
        <fullName evidence="4">DUF2567 domain-containing protein</fullName>
    </recommendedName>
</protein>
<feature type="transmembrane region" description="Helical" evidence="1">
    <location>
        <begin position="23"/>
        <end position="45"/>
    </location>
</feature>
<keyword evidence="1" id="KW-0472">Membrane</keyword>
<keyword evidence="3" id="KW-1185">Reference proteome</keyword>
<keyword evidence="1" id="KW-0812">Transmembrane</keyword>
<organism evidence="2 3">
    <name type="scientific">Tessaracoccus aquimaris</name>
    <dbReference type="NCBI Taxonomy" id="1332264"/>
    <lineage>
        <taxon>Bacteria</taxon>
        <taxon>Bacillati</taxon>
        <taxon>Actinomycetota</taxon>
        <taxon>Actinomycetes</taxon>
        <taxon>Propionibacteriales</taxon>
        <taxon>Propionibacteriaceae</taxon>
        <taxon>Tessaracoccus</taxon>
    </lineage>
</organism>
<dbReference type="RefSeq" id="WP_077685507.1">
    <property type="nucleotide sequence ID" value="NZ_CP019606.1"/>
</dbReference>
<dbReference type="KEGG" id="tes:BW730_06285"/>
<dbReference type="AlphaFoldDB" id="A0A1Q2CM96"/>
<feature type="transmembrane region" description="Helical" evidence="1">
    <location>
        <begin position="109"/>
        <end position="131"/>
    </location>
</feature>
<feature type="transmembrane region" description="Helical" evidence="1">
    <location>
        <begin position="66"/>
        <end position="97"/>
    </location>
</feature>
<dbReference type="EMBL" id="CP019606">
    <property type="protein sequence ID" value="AQP47180.1"/>
    <property type="molecule type" value="Genomic_DNA"/>
</dbReference>